<protein>
    <submittedName>
        <fullName evidence="2">Uncharacterized protein</fullName>
    </submittedName>
</protein>
<comment type="caution">
    <text evidence="2">The sequence shown here is derived from an EMBL/GenBank/DDBJ whole genome shotgun (WGS) entry which is preliminary data.</text>
</comment>
<name>A0ABV7HNA3_9GAMM</name>
<dbReference type="EMBL" id="JBHRTL010000004">
    <property type="protein sequence ID" value="MFC3154198.1"/>
    <property type="molecule type" value="Genomic_DNA"/>
</dbReference>
<dbReference type="InterPro" id="IPR011990">
    <property type="entry name" value="TPR-like_helical_dom_sf"/>
</dbReference>
<evidence type="ECO:0000313" key="3">
    <source>
        <dbReference type="Proteomes" id="UP001595548"/>
    </source>
</evidence>
<feature type="chain" id="PRO_5047145393" evidence="1">
    <location>
        <begin position="28"/>
        <end position="374"/>
    </location>
</feature>
<organism evidence="2 3">
    <name type="scientific">Gilvimarinus japonicus</name>
    <dbReference type="NCBI Taxonomy" id="1796469"/>
    <lineage>
        <taxon>Bacteria</taxon>
        <taxon>Pseudomonadati</taxon>
        <taxon>Pseudomonadota</taxon>
        <taxon>Gammaproteobacteria</taxon>
        <taxon>Cellvibrionales</taxon>
        <taxon>Cellvibrionaceae</taxon>
        <taxon>Gilvimarinus</taxon>
    </lineage>
</organism>
<reference evidence="3" key="1">
    <citation type="journal article" date="2019" name="Int. J. Syst. Evol. Microbiol.">
        <title>The Global Catalogue of Microorganisms (GCM) 10K type strain sequencing project: providing services to taxonomists for standard genome sequencing and annotation.</title>
        <authorList>
            <consortium name="The Broad Institute Genomics Platform"/>
            <consortium name="The Broad Institute Genome Sequencing Center for Infectious Disease"/>
            <person name="Wu L."/>
            <person name="Ma J."/>
        </authorList>
    </citation>
    <scope>NUCLEOTIDE SEQUENCE [LARGE SCALE GENOMIC DNA]</scope>
    <source>
        <strain evidence="3">KCTC 52141</strain>
    </source>
</reference>
<dbReference type="RefSeq" id="WP_382414319.1">
    <property type="nucleotide sequence ID" value="NZ_AP031500.1"/>
</dbReference>
<evidence type="ECO:0000256" key="1">
    <source>
        <dbReference type="SAM" id="SignalP"/>
    </source>
</evidence>
<gene>
    <name evidence="2" type="ORF">ACFOEB_03215</name>
</gene>
<evidence type="ECO:0000313" key="2">
    <source>
        <dbReference type="EMBL" id="MFC3154198.1"/>
    </source>
</evidence>
<keyword evidence="3" id="KW-1185">Reference proteome</keyword>
<dbReference type="Proteomes" id="UP001595548">
    <property type="component" value="Unassembled WGS sequence"/>
</dbReference>
<dbReference type="Gene3D" id="1.25.40.10">
    <property type="entry name" value="Tetratricopeptide repeat domain"/>
    <property type="match status" value="1"/>
</dbReference>
<proteinExistence type="predicted"/>
<accession>A0ABV7HNA3</accession>
<feature type="signal peptide" evidence="1">
    <location>
        <begin position="1"/>
        <end position="27"/>
    </location>
</feature>
<sequence length="374" mass="42377">MNNVKKYLLVIPLAFVLCLGFCTQVLAESFDDLFASKMGQAQHYISNDQYQEALEVVNHLREAMDDDVGAVEMAYVYNFQRYSLYELDRIDEAENVCKKSIKDLEEYAFEWQYSAEYNVVRSTLRACYNMVAWLDMERAQSVGELTDAIYNIESGFYTVGATEDDTVVDELRETDALIYLKAYGFDKSYINKAYSKLLFFSENKSFLDSADQKIKDALVSDWFKNYTLPDAPEQGSLKSVPKATPVPREVMDELVQLASQCKAANMADCDTLYHISLADSEQEAYAASCGGRVRDKTEFCVDYAKKHWQDKTPSGKKVPRKLSVNAATKCFDGDLTACDTLYYAAAGSQANRYARTCGGRFEWVDSPCSYLLKD</sequence>
<dbReference type="SUPFAM" id="SSF48452">
    <property type="entry name" value="TPR-like"/>
    <property type="match status" value="1"/>
</dbReference>
<keyword evidence="1" id="KW-0732">Signal</keyword>